<name>U1GHA9_ENDPU</name>
<dbReference type="RefSeq" id="XP_007802717.1">
    <property type="nucleotide sequence ID" value="XM_007804526.1"/>
</dbReference>
<protein>
    <recommendedName>
        <fullName evidence="2">Thioesterase domain-containing protein</fullName>
    </recommendedName>
</protein>
<keyword evidence="4" id="KW-1185">Reference proteome</keyword>
<evidence type="ECO:0000313" key="4">
    <source>
        <dbReference type="Proteomes" id="UP000019373"/>
    </source>
</evidence>
<evidence type="ECO:0000313" key="3">
    <source>
        <dbReference type="EMBL" id="ERF71508.1"/>
    </source>
</evidence>
<dbReference type="Pfam" id="PF00975">
    <property type="entry name" value="Thioesterase"/>
    <property type="match status" value="1"/>
</dbReference>
<dbReference type="SUPFAM" id="SSF53474">
    <property type="entry name" value="alpha/beta-Hydrolases"/>
    <property type="match status" value="1"/>
</dbReference>
<dbReference type="AlphaFoldDB" id="U1GHA9"/>
<dbReference type="InterPro" id="IPR029058">
    <property type="entry name" value="AB_hydrolase_fold"/>
</dbReference>
<accession>U1GHA9</accession>
<sequence>METLLHIQGSETSPFTPLFLIHAVSGLALPYLGLGSLTKDDVGGNEGRAVYGVSSPIYASGDYRLPSSLEDAARQYISLIQREVQPEGPYLLGGWSLGGMIALKMASILEERGETVLHVIMIDSANPENYPAFINRAEHEKITTLTYNKVVSKMNAPSLVEGDDSSSSSESPDDDNDEDDFSLATMLPRIRKHIYNGVNMVGTVARNHFLPQRCHAPTTLVKCSSLSRPVATLRDVRKEFVQKSFRDERMGWQSAKFKHFRTVQFKAQHDSAFDKAHVGELTGILRGVLAMIA</sequence>
<dbReference type="Proteomes" id="UP000019373">
    <property type="component" value="Unassembled WGS sequence"/>
</dbReference>
<feature type="region of interest" description="Disordered" evidence="1">
    <location>
        <begin position="158"/>
        <end position="181"/>
    </location>
</feature>
<dbReference type="eggNOG" id="ENOG502SP5F">
    <property type="taxonomic scope" value="Eukaryota"/>
</dbReference>
<dbReference type="GeneID" id="19235558"/>
<feature type="compositionally biased region" description="Acidic residues" evidence="1">
    <location>
        <begin position="171"/>
        <end position="181"/>
    </location>
</feature>
<dbReference type="Gene3D" id="3.40.50.1820">
    <property type="entry name" value="alpha/beta hydrolase"/>
    <property type="match status" value="1"/>
</dbReference>
<dbReference type="OrthoDB" id="10253869at2759"/>
<evidence type="ECO:0000259" key="2">
    <source>
        <dbReference type="Pfam" id="PF00975"/>
    </source>
</evidence>
<dbReference type="InterPro" id="IPR001031">
    <property type="entry name" value="Thioesterase"/>
</dbReference>
<dbReference type="HOGENOM" id="CLU_057355_0_0_1"/>
<evidence type="ECO:0000256" key="1">
    <source>
        <dbReference type="SAM" id="MobiDB-lite"/>
    </source>
</evidence>
<proteinExistence type="predicted"/>
<reference evidence="4" key="1">
    <citation type="journal article" date="2014" name="BMC Genomics">
        <title>Genome characteristics reveal the impact of lichenization on lichen-forming fungus Endocarpon pusillum Hedwig (Verrucariales, Ascomycota).</title>
        <authorList>
            <person name="Wang Y.-Y."/>
            <person name="Liu B."/>
            <person name="Zhang X.-Y."/>
            <person name="Zhou Q.-M."/>
            <person name="Zhang T."/>
            <person name="Li H."/>
            <person name="Yu Y.-F."/>
            <person name="Zhang X.-L."/>
            <person name="Hao X.-Y."/>
            <person name="Wang M."/>
            <person name="Wang L."/>
            <person name="Wei J.-C."/>
        </authorList>
    </citation>
    <scope>NUCLEOTIDE SEQUENCE [LARGE SCALE GENOMIC DNA]</scope>
    <source>
        <strain evidence="4">Z07020 / HMAS-L-300199</strain>
    </source>
</reference>
<dbReference type="OMA" id="MRKHIHQ"/>
<gene>
    <name evidence="3" type="ORF">EPUS_00497</name>
</gene>
<feature type="domain" description="Thioesterase" evidence="2">
    <location>
        <begin position="17"/>
        <end position="129"/>
    </location>
</feature>
<dbReference type="EMBL" id="KE721204">
    <property type="protein sequence ID" value="ERF71508.1"/>
    <property type="molecule type" value="Genomic_DNA"/>
</dbReference>
<organism evidence="3 4">
    <name type="scientific">Endocarpon pusillum (strain Z07020 / HMAS-L-300199)</name>
    <name type="common">Lichen-forming fungus</name>
    <dbReference type="NCBI Taxonomy" id="1263415"/>
    <lineage>
        <taxon>Eukaryota</taxon>
        <taxon>Fungi</taxon>
        <taxon>Dikarya</taxon>
        <taxon>Ascomycota</taxon>
        <taxon>Pezizomycotina</taxon>
        <taxon>Eurotiomycetes</taxon>
        <taxon>Chaetothyriomycetidae</taxon>
        <taxon>Verrucariales</taxon>
        <taxon>Verrucariaceae</taxon>
        <taxon>Endocarpon</taxon>
    </lineage>
</organism>